<comment type="similarity">
    <text evidence="1 8">Belongs to the thymidylate kinase family.</text>
</comment>
<protein>
    <recommendedName>
        <fullName evidence="8">Probable thymidylate kinase</fullName>
        <ecNumber evidence="8">2.7.4.9</ecNumber>
    </recommendedName>
    <alternativeName>
        <fullName evidence="8">dTMP kinase</fullName>
    </alternativeName>
</protein>
<evidence type="ECO:0000256" key="3">
    <source>
        <dbReference type="ARBA" id="ARBA00022727"/>
    </source>
</evidence>
<dbReference type="GO" id="GO:0006235">
    <property type="term" value="P:dTTP biosynthetic process"/>
    <property type="evidence" value="ECO:0007669"/>
    <property type="project" value="UniProtKB-UniRule"/>
</dbReference>
<keyword evidence="2 8" id="KW-0808">Transferase</keyword>
<dbReference type="Proteomes" id="UP000732298">
    <property type="component" value="Unassembled WGS sequence"/>
</dbReference>
<dbReference type="NCBIfam" id="TIGR00041">
    <property type="entry name" value="DTMP_kinase"/>
    <property type="match status" value="1"/>
</dbReference>
<evidence type="ECO:0000313" key="10">
    <source>
        <dbReference type="EMBL" id="MBI4210458.1"/>
    </source>
</evidence>
<dbReference type="InterPro" id="IPR039430">
    <property type="entry name" value="Thymidylate_kin-like_dom"/>
</dbReference>
<proteinExistence type="inferred from homology"/>
<dbReference type="HAMAP" id="MF_00165">
    <property type="entry name" value="Thymidylate_kinase"/>
    <property type="match status" value="1"/>
</dbReference>
<evidence type="ECO:0000256" key="6">
    <source>
        <dbReference type="ARBA" id="ARBA00022840"/>
    </source>
</evidence>
<dbReference type="AlphaFoldDB" id="A0A8T3YN60"/>
<dbReference type="InterPro" id="IPR018095">
    <property type="entry name" value="Thymidylate_kin_CS"/>
</dbReference>
<evidence type="ECO:0000259" key="9">
    <source>
        <dbReference type="Pfam" id="PF02223"/>
    </source>
</evidence>
<reference evidence="10" key="1">
    <citation type="submission" date="2020-07" db="EMBL/GenBank/DDBJ databases">
        <title>Huge and variable diversity of episymbiotic CPR bacteria and DPANN archaea in groundwater ecosystems.</title>
        <authorList>
            <person name="He C.Y."/>
            <person name="Keren R."/>
            <person name="Whittaker M."/>
            <person name="Farag I.F."/>
            <person name="Doudna J."/>
            <person name="Cate J.H.D."/>
            <person name="Banfield J.F."/>
        </authorList>
    </citation>
    <scope>NUCLEOTIDE SEQUENCE</scope>
    <source>
        <strain evidence="10">NC_groundwater_1296_Ag_S-0.2um_52_80</strain>
    </source>
</reference>
<dbReference type="GO" id="GO:0005524">
    <property type="term" value="F:ATP binding"/>
    <property type="evidence" value="ECO:0007669"/>
    <property type="project" value="UniProtKB-UniRule"/>
</dbReference>
<comment type="caution">
    <text evidence="8">Lacks conserved residue(s) required for the propagation of feature annotation.</text>
</comment>
<keyword evidence="5 8" id="KW-0418">Kinase</keyword>
<feature type="domain" description="Thymidylate kinase-like" evidence="9">
    <location>
        <begin position="8"/>
        <end position="195"/>
    </location>
</feature>
<evidence type="ECO:0000256" key="7">
    <source>
        <dbReference type="ARBA" id="ARBA00048743"/>
    </source>
</evidence>
<comment type="caution">
    <text evidence="10">The sequence shown here is derived from an EMBL/GenBank/DDBJ whole genome shotgun (WGS) entry which is preliminary data.</text>
</comment>
<accession>A0A8T3YN60</accession>
<dbReference type="GO" id="GO:0005829">
    <property type="term" value="C:cytosol"/>
    <property type="evidence" value="ECO:0007669"/>
    <property type="project" value="TreeGrafter"/>
</dbReference>
<evidence type="ECO:0000256" key="8">
    <source>
        <dbReference type="HAMAP-Rule" id="MF_00165"/>
    </source>
</evidence>
<dbReference type="Pfam" id="PF02223">
    <property type="entry name" value="Thymidylate_kin"/>
    <property type="match status" value="1"/>
</dbReference>
<sequence>MRGLFIVFDGLDGAGKGTALRGARSFLIAKGIPEEKMLVTAEPTGGLHGKKLREMLSQQVNPEVNARQFLDLYIADRKEHTESEILPAISAGKIILCDRYKYSTFVYQGLQGIPLEKIRGLHAGMPVPDITFILDLPAETALERISRRKRREVFEEIGFMEKVRQGFLSLKRAIPEENIVVVDASRSIRDVRGEINATLEKLIATAGN</sequence>
<dbReference type="Gene3D" id="3.40.50.300">
    <property type="entry name" value="P-loop containing nucleotide triphosphate hydrolases"/>
    <property type="match status" value="1"/>
</dbReference>
<comment type="catalytic activity">
    <reaction evidence="7 8">
        <text>dTMP + ATP = dTDP + ADP</text>
        <dbReference type="Rhea" id="RHEA:13517"/>
        <dbReference type="ChEBI" id="CHEBI:30616"/>
        <dbReference type="ChEBI" id="CHEBI:58369"/>
        <dbReference type="ChEBI" id="CHEBI:63528"/>
        <dbReference type="ChEBI" id="CHEBI:456216"/>
        <dbReference type="EC" id="2.7.4.9"/>
    </reaction>
</comment>
<evidence type="ECO:0000256" key="4">
    <source>
        <dbReference type="ARBA" id="ARBA00022741"/>
    </source>
</evidence>
<keyword evidence="3 8" id="KW-0545">Nucleotide biosynthesis</keyword>
<name>A0A8T3YN60_9ARCH</name>
<keyword evidence="6 8" id="KW-0067">ATP-binding</keyword>
<dbReference type="InterPro" id="IPR027417">
    <property type="entry name" value="P-loop_NTPase"/>
</dbReference>
<dbReference type="GO" id="GO:0006233">
    <property type="term" value="P:dTDP biosynthetic process"/>
    <property type="evidence" value="ECO:0007669"/>
    <property type="project" value="InterPro"/>
</dbReference>
<evidence type="ECO:0000256" key="1">
    <source>
        <dbReference type="ARBA" id="ARBA00009776"/>
    </source>
</evidence>
<organism evidence="10 11">
    <name type="scientific">Candidatus Iainarchaeum sp</name>
    <dbReference type="NCBI Taxonomy" id="3101447"/>
    <lineage>
        <taxon>Archaea</taxon>
        <taxon>Candidatus Iainarchaeota</taxon>
        <taxon>Candidatus Iainarchaeia</taxon>
        <taxon>Candidatus Iainarchaeales</taxon>
        <taxon>Candidatus Iainarchaeaceae</taxon>
        <taxon>Candidatus Iainarchaeum</taxon>
    </lineage>
</organism>
<gene>
    <name evidence="8 10" type="primary">tmk</name>
    <name evidence="10" type="ORF">HY544_03055</name>
</gene>
<dbReference type="PANTHER" id="PTHR10344:SF4">
    <property type="entry name" value="UMP-CMP KINASE 2, MITOCHONDRIAL"/>
    <property type="match status" value="1"/>
</dbReference>
<evidence type="ECO:0000313" key="11">
    <source>
        <dbReference type="Proteomes" id="UP000732298"/>
    </source>
</evidence>
<dbReference type="PROSITE" id="PS01331">
    <property type="entry name" value="THYMIDYLATE_KINASE"/>
    <property type="match status" value="1"/>
</dbReference>
<dbReference type="GO" id="GO:0006227">
    <property type="term" value="P:dUDP biosynthetic process"/>
    <property type="evidence" value="ECO:0007669"/>
    <property type="project" value="TreeGrafter"/>
</dbReference>
<keyword evidence="4 8" id="KW-0547">Nucleotide-binding</keyword>
<dbReference type="PANTHER" id="PTHR10344">
    <property type="entry name" value="THYMIDYLATE KINASE"/>
    <property type="match status" value="1"/>
</dbReference>
<evidence type="ECO:0000256" key="2">
    <source>
        <dbReference type="ARBA" id="ARBA00022679"/>
    </source>
</evidence>
<dbReference type="InterPro" id="IPR018094">
    <property type="entry name" value="Thymidylate_kinase"/>
</dbReference>
<evidence type="ECO:0000256" key="5">
    <source>
        <dbReference type="ARBA" id="ARBA00022777"/>
    </source>
</evidence>
<dbReference type="SUPFAM" id="SSF52540">
    <property type="entry name" value="P-loop containing nucleoside triphosphate hydrolases"/>
    <property type="match status" value="1"/>
</dbReference>
<dbReference type="CDD" id="cd01672">
    <property type="entry name" value="TMPK"/>
    <property type="match status" value="1"/>
</dbReference>
<dbReference type="GO" id="GO:0004798">
    <property type="term" value="F:dTMP kinase activity"/>
    <property type="evidence" value="ECO:0007669"/>
    <property type="project" value="UniProtKB-UniRule"/>
</dbReference>
<dbReference type="EC" id="2.7.4.9" evidence="8"/>
<dbReference type="EMBL" id="JACQPB010000034">
    <property type="protein sequence ID" value="MBI4210458.1"/>
    <property type="molecule type" value="Genomic_DNA"/>
</dbReference>